<dbReference type="PANTHER" id="PTHR43976">
    <property type="entry name" value="SHORT CHAIN DEHYDROGENASE"/>
    <property type="match status" value="1"/>
</dbReference>
<feature type="compositionally biased region" description="Basic residues" evidence="3">
    <location>
        <begin position="250"/>
        <end position="264"/>
    </location>
</feature>
<dbReference type="PRINTS" id="PR01397">
    <property type="entry name" value="DHBDHDRGNASE"/>
</dbReference>
<dbReference type="GO" id="GO:0019290">
    <property type="term" value="P:siderophore biosynthetic process"/>
    <property type="evidence" value="ECO:0007669"/>
    <property type="project" value="InterPro"/>
</dbReference>
<dbReference type="InterPro" id="IPR003560">
    <property type="entry name" value="DHB_DH"/>
</dbReference>
<feature type="region of interest" description="Disordered" evidence="3">
    <location>
        <begin position="158"/>
        <end position="194"/>
    </location>
</feature>
<feature type="compositionally biased region" description="Basic and acidic residues" evidence="3">
    <location>
        <begin position="168"/>
        <end position="194"/>
    </location>
</feature>
<evidence type="ECO:0000313" key="5">
    <source>
        <dbReference type="Proteomes" id="UP000282007"/>
    </source>
</evidence>
<feature type="region of interest" description="Disordered" evidence="3">
    <location>
        <begin position="237"/>
        <end position="270"/>
    </location>
</feature>
<accession>A0A3G8QZT1</accession>
<feature type="compositionally biased region" description="Basic residues" evidence="3">
    <location>
        <begin position="8"/>
        <end position="22"/>
    </location>
</feature>
<feature type="compositionally biased region" description="Low complexity" evidence="3">
    <location>
        <begin position="239"/>
        <end position="249"/>
    </location>
</feature>
<comment type="similarity">
    <text evidence="1">Belongs to the short-chain dehydrogenases/reductases (SDR) family.</text>
</comment>
<proteinExistence type="inferred from homology"/>
<dbReference type="InterPro" id="IPR002347">
    <property type="entry name" value="SDR_fam"/>
</dbReference>
<dbReference type="InterPro" id="IPR051911">
    <property type="entry name" value="SDR_oxidoreductase"/>
</dbReference>
<reference evidence="4 5" key="1">
    <citation type="submission" date="2018-07" db="EMBL/GenBank/DDBJ databases">
        <title>Genome sequences of Haloplanus aerogenes JCM 16430T.</title>
        <authorList>
            <person name="Kim Y.B."/>
            <person name="Roh S.W."/>
        </authorList>
    </citation>
    <scope>NUCLEOTIDE SEQUENCE [LARGE SCALE GENOMIC DNA]</scope>
    <source>
        <strain evidence="4 5">JCM 16430</strain>
    </source>
</reference>
<evidence type="ECO:0000256" key="2">
    <source>
        <dbReference type="ARBA" id="ARBA00023002"/>
    </source>
</evidence>
<dbReference type="PANTHER" id="PTHR43976:SF16">
    <property type="entry name" value="SHORT-CHAIN DEHYDROGENASE_REDUCTASE FAMILY PROTEIN"/>
    <property type="match status" value="1"/>
</dbReference>
<gene>
    <name evidence="4" type="ORF">DU502_11635</name>
</gene>
<evidence type="ECO:0000256" key="1">
    <source>
        <dbReference type="ARBA" id="ARBA00006484"/>
    </source>
</evidence>
<dbReference type="EMBL" id="CP034145">
    <property type="protein sequence ID" value="AZH27221.1"/>
    <property type="molecule type" value="Genomic_DNA"/>
</dbReference>
<feature type="region of interest" description="Disordered" evidence="3">
    <location>
        <begin position="1"/>
        <end position="39"/>
    </location>
</feature>
<evidence type="ECO:0000256" key="3">
    <source>
        <dbReference type="SAM" id="MobiDB-lite"/>
    </source>
</evidence>
<feature type="compositionally biased region" description="Basic and acidic residues" evidence="3">
    <location>
        <begin position="28"/>
        <end position="39"/>
    </location>
</feature>
<organism evidence="4 5">
    <name type="scientific">Haloplanus aerogenes</name>
    <dbReference type="NCBI Taxonomy" id="660522"/>
    <lineage>
        <taxon>Archaea</taxon>
        <taxon>Methanobacteriati</taxon>
        <taxon>Methanobacteriota</taxon>
        <taxon>Stenosarchaea group</taxon>
        <taxon>Halobacteria</taxon>
        <taxon>Halobacteriales</taxon>
        <taxon>Haloferacaceae</taxon>
        <taxon>Haloplanus</taxon>
    </lineage>
</organism>
<sequence>MPGPVPHQARRTVSRRVYRRRGTAGVDRPPRPDSDRPSDESLAFAVTVLVNVLVTGAASGIGKATTEQLLAHGYDVYAIDIDGDGLADLPDDVETYRADVADDERISQILTEVAVDVVINCAGYYELGAIEDMDAETMRNHFQTNVFGTLNVTHHMMSKSSSWRLGRQTRDSTNGHDGENDHRCEERVGHADGHEQPELFEQRRDRQEVQCGCAADGSEHTSGQRAPVPRRVTTAALWGSSRASTSSRTGGRRVPRNRYRHRRLSRESSR</sequence>
<keyword evidence="5" id="KW-1185">Reference proteome</keyword>
<dbReference type="KEGG" id="haer:DU502_11635"/>
<dbReference type="SUPFAM" id="SSF51735">
    <property type="entry name" value="NAD(P)-binding Rossmann-fold domains"/>
    <property type="match status" value="1"/>
</dbReference>
<dbReference type="Pfam" id="PF00106">
    <property type="entry name" value="adh_short"/>
    <property type="match status" value="1"/>
</dbReference>
<dbReference type="Proteomes" id="UP000282007">
    <property type="component" value="Chromosome"/>
</dbReference>
<evidence type="ECO:0000313" key="4">
    <source>
        <dbReference type="EMBL" id="AZH27221.1"/>
    </source>
</evidence>
<dbReference type="AlphaFoldDB" id="A0A3G8QZT1"/>
<dbReference type="InterPro" id="IPR036291">
    <property type="entry name" value="NAD(P)-bd_dom_sf"/>
</dbReference>
<dbReference type="Gene3D" id="3.40.50.720">
    <property type="entry name" value="NAD(P)-binding Rossmann-like Domain"/>
    <property type="match status" value="1"/>
</dbReference>
<keyword evidence="2" id="KW-0560">Oxidoreductase</keyword>
<name>A0A3G8QZT1_9EURY</name>
<protein>
    <submittedName>
        <fullName evidence="4">SDR family NAD(P)-dependent oxidoreductase</fullName>
    </submittedName>
</protein>
<dbReference type="GO" id="GO:0008667">
    <property type="term" value="F:2,3-dihydro-2,3-dihydroxybenzoate dehydrogenase activity"/>
    <property type="evidence" value="ECO:0007669"/>
    <property type="project" value="InterPro"/>
</dbReference>